<protein>
    <submittedName>
        <fullName evidence="3">Lipid A export ATP-binding/permease protein MsbA</fullName>
        <ecNumber evidence="3">3.6.1.15</ecNumber>
    </submittedName>
</protein>
<dbReference type="PANTHER" id="PTHR24221">
    <property type="entry name" value="ATP-BINDING CASSETTE SUB-FAMILY B"/>
    <property type="match status" value="1"/>
</dbReference>
<evidence type="ECO:0000313" key="3">
    <source>
        <dbReference type="EMBL" id="SPS12647.1"/>
    </source>
</evidence>
<keyword evidence="3" id="KW-0067">ATP-binding</keyword>
<dbReference type="GO" id="GO:0034040">
    <property type="term" value="F:ATPase-coupled lipid transmembrane transporter activity"/>
    <property type="evidence" value="ECO:0007669"/>
    <property type="project" value="TreeGrafter"/>
</dbReference>
<reference evidence="4" key="2">
    <citation type="submission" date="2018-05" db="EMBL/GenBank/DDBJ databases">
        <authorList>
            <person name="Duru I."/>
        </authorList>
    </citation>
    <scope>NUCLEOTIDE SEQUENCE [LARGE SCALE GENOMIC DNA]</scope>
</reference>
<dbReference type="InterPro" id="IPR027417">
    <property type="entry name" value="P-loop_NTPase"/>
</dbReference>
<feature type="domain" description="ABC transporter" evidence="1">
    <location>
        <begin position="24"/>
        <end position="76"/>
    </location>
</feature>
<dbReference type="InterPro" id="IPR003439">
    <property type="entry name" value="ABC_transporter-like_ATP-bd"/>
</dbReference>
<dbReference type="AlphaFoldDB" id="A0A2X0R7B9"/>
<keyword evidence="3" id="KW-0378">Hydrolase</keyword>
<organism evidence="3 4">
    <name type="scientific">Lactococcus lactis</name>
    <dbReference type="NCBI Taxonomy" id="1358"/>
    <lineage>
        <taxon>Bacteria</taxon>
        <taxon>Bacillati</taxon>
        <taxon>Bacillota</taxon>
        <taxon>Bacilli</taxon>
        <taxon>Lactobacillales</taxon>
        <taxon>Streptococcaceae</taxon>
        <taxon>Lactococcus</taxon>
    </lineage>
</organism>
<gene>
    <name evidence="3" type="primary">msbA</name>
    <name evidence="3" type="ORF">AMHIJAGA_02605</name>
</gene>
<reference evidence="2" key="1">
    <citation type="submission" date="2018-01" db="EMBL/GenBank/DDBJ databases">
        <authorList>
            <person name="Gaut B.S."/>
            <person name="Morton B.R."/>
            <person name="Clegg M.T."/>
            <person name="Duvall M.R."/>
        </authorList>
    </citation>
    <scope>NUCLEOTIDE SEQUENCE</scope>
    <source>
        <strain evidence="2">Lactococcus lactis</strain>
    </source>
</reference>
<keyword evidence="3" id="KW-0547">Nucleotide-binding</keyword>
<dbReference type="Pfam" id="PF00005">
    <property type="entry name" value="ABC_tran"/>
    <property type="match status" value="1"/>
</dbReference>
<accession>A0A2X0R7B9</accession>
<dbReference type="SUPFAM" id="SSF52540">
    <property type="entry name" value="P-loop containing nucleoside triphosphate hydrolases"/>
    <property type="match status" value="1"/>
</dbReference>
<reference evidence="3" key="3">
    <citation type="submission" date="2018-05" db="EMBL/GenBank/DDBJ databases">
        <authorList>
            <person name="Lanie J.A."/>
            <person name="Ng W.-L."/>
            <person name="Kazmierczak K.M."/>
            <person name="Andrzejewski T.M."/>
            <person name="Davidsen T.M."/>
            <person name="Wayne K.J."/>
            <person name="Tettelin H."/>
            <person name="Glass J.I."/>
            <person name="Rusch D."/>
            <person name="Podicherti R."/>
            <person name="Tsui H.-C.T."/>
            <person name="Winkler M.E."/>
        </authorList>
    </citation>
    <scope>NUCLEOTIDE SEQUENCE</scope>
    <source>
        <strain evidence="3">Lactococcus lactis</strain>
    </source>
</reference>
<dbReference type="EMBL" id="OGTW01000104">
    <property type="protein sequence ID" value="SPB28729.1"/>
    <property type="molecule type" value="Genomic_DNA"/>
</dbReference>
<dbReference type="GO" id="GO:0005524">
    <property type="term" value="F:ATP binding"/>
    <property type="evidence" value="ECO:0007669"/>
    <property type="project" value="UniProtKB-KW"/>
</dbReference>
<dbReference type="Gene3D" id="3.40.50.300">
    <property type="entry name" value="P-loop containing nucleotide triphosphate hydrolases"/>
    <property type="match status" value="1"/>
</dbReference>
<dbReference type="EC" id="3.6.1.15" evidence="3"/>
<dbReference type="InterPro" id="IPR039421">
    <property type="entry name" value="Type_1_exporter"/>
</dbReference>
<dbReference type="EMBL" id="OGTW02000104">
    <property type="protein sequence ID" value="SPS12647.1"/>
    <property type="molecule type" value="Genomic_DNA"/>
</dbReference>
<sequence>MDNLLLGASEATSQEEIIRAVELAEIRADIEQMQLGYQTELSSDTSSLSGGQKQRIALARALLSPAKILILDEATSNLDMITEKKILKNLLALDKTIIFIAHRLSVAEMSHRIIVIEQGKVIESGSHSELLAQNGFYAQLYHN</sequence>
<evidence type="ECO:0000313" key="4">
    <source>
        <dbReference type="Proteomes" id="UP000279235"/>
    </source>
</evidence>
<dbReference type="Proteomes" id="UP000279235">
    <property type="component" value="Unassembled WGS sequence"/>
</dbReference>
<evidence type="ECO:0000313" key="2">
    <source>
        <dbReference type="EMBL" id="SPB28729.1"/>
    </source>
</evidence>
<dbReference type="GO" id="GO:0016887">
    <property type="term" value="F:ATP hydrolysis activity"/>
    <property type="evidence" value="ECO:0007669"/>
    <property type="project" value="InterPro"/>
</dbReference>
<evidence type="ECO:0000259" key="1">
    <source>
        <dbReference type="Pfam" id="PF00005"/>
    </source>
</evidence>
<proteinExistence type="predicted"/>
<dbReference type="PANTHER" id="PTHR24221:SF654">
    <property type="entry name" value="ATP-BINDING CASSETTE SUB-FAMILY B MEMBER 6"/>
    <property type="match status" value="1"/>
</dbReference>
<name>A0A2X0R7B9_9LACT</name>